<dbReference type="OrthoDB" id="33206at2157"/>
<dbReference type="GeneID" id="10360291"/>
<gene>
    <name evidence="1" type="ordered locus">TUZN_0752</name>
</gene>
<evidence type="ECO:0000313" key="2">
    <source>
        <dbReference type="Proteomes" id="UP000008138"/>
    </source>
</evidence>
<proteinExistence type="predicted"/>
<dbReference type="AlphaFoldDB" id="F2L4Z3"/>
<keyword evidence="2" id="KW-1185">Reference proteome</keyword>
<name>F2L4Z3_THEU7</name>
<dbReference type="InterPro" id="IPR018747">
    <property type="entry name" value="DUF2299"/>
</dbReference>
<dbReference type="eggNOG" id="arCOG01713">
    <property type="taxonomic scope" value="Archaea"/>
</dbReference>
<dbReference type="Pfam" id="PF10061">
    <property type="entry name" value="DUF2299"/>
    <property type="match status" value="1"/>
</dbReference>
<organism evidence="1 2">
    <name type="scientific">Thermoproteus uzoniensis (strain 768-20)</name>
    <dbReference type="NCBI Taxonomy" id="999630"/>
    <lineage>
        <taxon>Archaea</taxon>
        <taxon>Thermoproteota</taxon>
        <taxon>Thermoprotei</taxon>
        <taxon>Thermoproteales</taxon>
        <taxon>Thermoproteaceae</taxon>
        <taxon>Thermoproteus</taxon>
    </lineage>
</organism>
<dbReference type="KEGG" id="tuz:TUZN_0752"/>
<evidence type="ECO:0000313" key="1">
    <source>
        <dbReference type="EMBL" id="AEA12242.1"/>
    </source>
</evidence>
<reference evidence="1 2" key="1">
    <citation type="journal article" date="2011" name="J. Bacteriol.">
        <title>Complete genome sequence of the thermoacidophilic crenarchaeon Thermoproteus uzoniensis 768-20.</title>
        <authorList>
            <person name="Mardanov A.V."/>
            <person name="Gumerov V.M."/>
            <person name="Beletsky A.V."/>
            <person name="Prokofeva M.I."/>
            <person name="Bonch-Osmolovskaya E.A."/>
            <person name="Ravin N.V."/>
            <person name="Skryabin K.G."/>
        </authorList>
    </citation>
    <scope>NUCLEOTIDE SEQUENCE [LARGE SCALE GENOMIC DNA]</scope>
    <source>
        <strain evidence="1 2">768-20</strain>
    </source>
</reference>
<dbReference type="EMBL" id="CP002590">
    <property type="protein sequence ID" value="AEA12242.1"/>
    <property type="molecule type" value="Genomic_DNA"/>
</dbReference>
<dbReference type="Proteomes" id="UP000008138">
    <property type="component" value="Chromosome"/>
</dbReference>
<accession>F2L4Z3</accession>
<dbReference type="CDD" id="cd17510">
    <property type="entry name" value="T3SC_YbjN-like_2"/>
    <property type="match status" value="1"/>
</dbReference>
<protein>
    <recommendedName>
        <fullName evidence="3">DUF2299 domain-containing protein</fullName>
    </recommendedName>
</protein>
<dbReference type="STRING" id="999630.TUZN_0752"/>
<dbReference type="HOGENOM" id="CLU_137738_0_0_2"/>
<sequence>MDLDKEIERWVRKLGLNVVIPPNAPEPFHISTAPPTGMPVVDVVRPKDAEFYVIAMGIAVHPDHKSALASMREQDRRRFLLELKRAVVSMGVDFAFLPPDAEIPDAIQVSRPVLAEGLDAQRFLDEYYRVRNAGLLVIISFAETFRKAAGQTSLYA</sequence>
<reference key="2">
    <citation type="submission" date="2011-03" db="EMBL/GenBank/DDBJ databases">
        <title>Complete genome sequence of the thermoacidophilic crenarchaeon Thermoproteus uzoniensis 768-20.</title>
        <authorList>
            <person name="Mardanov A.V."/>
            <person name="Gumerov V.M."/>
            <person name="Beletsky A.V."/>
            <person name="Prokofeva M.I."/>
            <person name="Bonch-Osmolovskaya E.A."/>
            <person name="Ravin N.V."/>
            <person name="Skryabin K.G."/>
        </authorList>
    </citation>
    <scope>NUCLEOTIDE SEQUENCE</scope>
    <source>
        <strain>768-20</strain>
    </source>
</reference>
<evidence type="ECO:0008006" key="3">
    <source>
        <dbReference type="Google" id="ProtNLM"/>
    </source>
</evidence>
<dbReference type="RefSeq" id="WP_013679578.1">
    <property type="nucleotide sequence ID" value="NC_015315.1"/>
</dbReference>
<dbReference type="Gene3D" id="3.30.1460.10">
    <property type="match status" value="1"/>
</dbReference>